<dbReference type="InterPro" id="IPR015947">
    <property type="entry name" value="PUA-like_sf"/>
</dbReference>
<sequence>MRCPRLLLIDATLAPGSRIELPPEVLRHAVSVLRLRDGAACRVFDGRGAEHHARLILAGRRDGAVELGAVAAAPTTPRLRLRLLQGIARGDHMDLAIQKAVELGVGEIWPLLGERSRSAAAHRGLDRKRQHWQGVLRAAAEQCGRNELPRLDPPRDLTQALADLPPTGLRVLADPEGEPPSVWRSQRADPGAGAITLLVGPEGGLTPEERAGARDAGFLGLRLGPRILRTETAAITALTTLQLLYGDLA</sequence>
<dbReference type="InterPro" id="IPR029028">
    <property type="entry name" value="Alpha/beta_knot_MTases"/>
</dbReference>
<evidence type="ECO:0000256" key="9">
    <source>
        <dbReference type="ARBA" id="ARBA00022691"/>
    </source>
</evidence>
<dbReference type="PANTHER" id="PTHR30027">
    <property type="entry name" value="RIBOSOMAL RNA SMALL SUBUNIT METHYLTRANSFERASE E"/>
    <property type="match status" value="1"/>
</dbReference>
<evidence type="ECO:0000256" key="4">
    <source>
        <dbReference type="ARBA" id="ARBA00013673"/>
    </source>
</evidence>
<evidence type="ECO:0000256" key="10">
    <source>
        <dbReference type="ARBA" id="ARBA00025699"/>
    </source>
</evidence>
<dbReference type="Pfam" id="PF20260">
    <property type="entry name" value="PUA_4"/>
    <property type="match status" value="1"/>
</dbReference>
<dbReference type="Gene3D" id="3.40.1280.10">
    <property type="match status" value="1"/>
</dbReference>
<keyword evidence="8 12" id="KW-0808">Transferase</keyword>
<evidence type="ECO:0000256" key="8">
    <source>
        <dbReference type="ARBA" id="ARBA00022679"/>
    </source>
</evidence>
<dbReference type="KEGG" id="tti:THITH_15970"/>
<dbReference type="InterPro" id="IPR046886">
    <property type="entry name" value="RsmE_MTase_dom"/>
</dbReference>
<dbReference type="STRING" id="713585.THITH_15970"/>
<evidence type="ECO:0000256" key="2">
    <source>
        <dbReference type="ARBA" id="ARBA00005528"/>
    </source>
</evidence>
<evidence type="ECO:0000259" key="14">
    <source>
        <dbReference type="Pfam" id="PF20260"/>
    </source>
</evidence>
<keyword evidence="6 12" id="KW-0698">rRNA processing</keyword>
<dbReference type="InterPro" id="IPR046887">
    <property type="entry name" value="RsmE_PUA-like"/>
</dbReference>
<dbReference type="CDD" id="cd18084">
    <property type="entry name" value="RsmE-like"/>
    <property type="match status" value="1"/>
</dbReference>
<dbReference type="PANTHER" id="PTHR30027:SF3">
    <property type="entry name" value="16S RRNA (URACIL(1498)-N(3))-METHYLTRANSFERASE"/>
    <property type="match status" value="1"/>
</dbReference>
<feature type="domain" description="Ribosomal RNA small subunit methyltransferase E methyltransferase" evidence="13">
    <location>
        <begin position="79"/>
        <end position="242"/>
    </location>
</feature>
<evidence type="ECO:0000256" key="7">
    <source>
        <dbReference type="ARBA" id="ARBA00022603"/>
    </source>
</evidence>
<keyword evidence="5 12" id="KW-0963">Cytoplasm</keyword>
<dbReference type="EC" id="2.1.1.193" evidence="3 12"/>
<keyword evidence="16" id="KW-1185">Reference proteome</keyword>
<name>W0DRP9_9GAMM</name>
<comment type="function">
    <text evidence="10 12">Specifically methylates the N3 position of the uracil ring of uridine 1498 (m3U1498) in 16S rRNA. Acts on the fully assembled 30S ribosomal subunit.</text>
</comment>
<dbReference type="InterPro" id="IPR029026">
    <property type="entry name" value="tRNA_m1G_MTases_N"/>
</dbReference>
<comment type="similarity">
    <text evidence="2 12">Belongs to the RNA methyltransferase RsmE family.</text>
</comment>
<dbReference type="OrthoDB" id="9815641at2"/>
<organism evidence="15 16">
    <name type="scientific">Thioalkalivibrio paradoxus ARh 1</name>
    <dbReference type="NCBI Taxonomy" id="713585"/>
    <lineage>
        <taxon>Bacteria</taxon>
        <taxon>Pseudomonadati</taxon>
        <taxon>Pseudomonadota</taxon>
        <taxon>Gammaproteobacteria</taxon>
        <taxon>Chromatiales</taxon>
        <taxon>Ectothiorhodospiraceae</taxon>
        <taxon>Thioalkalivibrio</taxon>
    </lineage>
</organism>
<evidence type="ECO:0000256" key="5">
    <source>
        <dbReference type="ARBA" id="ARBA00022490"/>
    </source>
</evidence>
<proteinExistence type="inferred from homology"/>
<comment type="subcellular location">
    <subcellularLocation>
        <location evidence="1 12">Cytoplasm</location>
    </subcellularLocation>
</comment>
<reference evidence="15 16" key="1">
    <citation type="submission" date="2013-12" db="EMBL/GenBank/DDBJ databases">
        <authorList>
            <consortium name="DOE Joint Genome Institute"/>
            <person name="Muyzer G."/>
            <person name="Huntemann M."/>
            <person name="Han J."/>
            <person name="Chen A."/>
            <person name="Kyrpides N."/>
            <person name="Mavromatis K."/>
            <person name="Markowitz V."/>
            <person name="Palaniappan K."/>
            <person name="Ivanova N."/>
            <person name="Schaumberg A."/>
            <person name="Pati A."/>
            <person name="Liolios K."/>
            <person name="Nordberg H.P."/>
            <person name="Cantor M.N."/>
            <person name="Hua S.X."/>
            <person name="Woyke T."/>
        </authorList>
    </citation>
    <scope>NUCLEOTIDE SEQUENCE [LARGE SCALE GENOMIC DNA]</scope>
    <source>
        <strain evidence="15 16">ARh 1</strain>
    </source>
</reference>
<dbReference type="GO" id="GO:0070475">
    <property type="term" value="P:rRNA base methylation"/>
    <property type="evidence" value="ECO:0007669"/>
    <property type="project" value="TreeGrafter"/>
</dbReference>
<evidence type="ECO:0000313" key="16">
    <source>
        <dbReference type="Proteomes" id="UP000005289"/>
    </source>
</evidence>
<evidence type="ECO:0000256" key="12">
    <source>
        <dbReference type="PIRNR" id="PIRNR015601"/>
    </source>
</evidence>
<dbReference type="EMBL" id="CP007029">
    <property type="protein sequence ID" value="AHE99535.1"/>
    <property type="molecule type" value="Genomic_DNA"/>
</dbReference>
<evidence type="ECO:0000313" key="15">
    <source>
        <dbReference type="EMBL" id="AHE99535.1"/>
    </source>
</evidence>
<evidence type="ECO:0000256" key="6">
    <source>
        <dbReference type="ARBA" id="ARBA00022552"/>
    </source>
</evidence>
<evidence type="ECO:0000256" key="1">
    <source>
        <dbReference type="ARBA" id="ARBA00004496"/>
    </source>
</evidence>
<dbReference type="PIRSF" id="PIRSF015601">
    <property type="entry name" value="MTase_slr0722"/>
    <property type="match status" value="1"/>
</dbReference>
<dbReference type="Proteomes" id="UP000005289">
    <property type="component" value="Chromosome"/>
</dbReference>
<dbReference type="NCBIfam" id="TIGR00046">
    <property type="entry name" value="RsmE family RNA methyltransferase"/>
    <property type="match status" value="1"/>
</dbReference>
<dbReference type="SUPFAM" id="SSF75217">
    <property type="entry name" value="alpha/beta knot"/>
    <property type="match status" value="1"/>
</dbReference>
<evidence type="ECO:0000256" key="11">
    <source>
        <dbReference type="ARBA" id="ARBA00047944"/>
    </source>
</evidence>
<dbReference type="AlphaFoldDB" id="W0DRP9"/>
<dbReference type="InterPro" id="IPR006700">
    <property type="entry name" value="RsmE"/>
</dbReference>
<comment type="catalytic activity">
    <reaction evidence="11 12">
        <text>uridine(1498) in 16S rRNA + S-adenosyl-L-methionine = N(3)-methyluridine(1498) in 16S rRNA + S-adenosyl-L-homocysteine + H(+)</text>
        <dbReference type="Rhea" id="RHEA:42920"/>
        <dbReference type="Rhea" id="RHEA-COMP:10283"/>
        <dbReference type="Rhea" id="RHEA-COMP:10284"/>
        <dbReference type="ChEBI" id="CHEBI:15378"/>
        <dbReference type="ChEBI" id="CHEBI:57856"/>
        <dbReference type="ChEBI" id="CHEBI:59789"/>
        <dbReference type="ChEBI" id="CHEBI:65315"/>
        <dbReference type="ChEBI" id="CHEBI:74502"/>
        <dbReference type="EC" id="2.1.1.193"/>
    </reaction>
</comment>
<dbReference type="Pfam" id="PF04452">
    <property type="entry name" value="Methyltrans_RNA"/>
    <property type="match status" value="1"/>
</dbReference>
<dbReference type="SUPFAM" id="SSF88697">
    <property type="entry name" value="PUA domain-like"/>
    <property type="match status" value="1"/>
</dbReference>
<dbReference type="HOGENOM" id="CLU_067442_5_1_6"/>
<protein>
    <recommendedName>
        <fullName evidence="4 12">Ribosomal RNA small subunit methyltransferase E</fullName>
        <ecNumber evidence="3 12">2.1.1.193</ecNumber>
    </recommendedName>
</protein>
<dbReference type="NCBIfam" id="NF008692">
    <property type="entry name" value="PRK11713.1-5"/>
    <property type="match status" value="1"/>
</dbReference>
<keyword evidence="7 12" id="KW-0489">Methyltransferase</keyword>
<feature type="domain" description="Ribosomal RNA small subunit methyltransferase E PUA-like" evidence="14">
    <location>
        <begin position="22"/>
        <end position="61"/>
    </location>
</feature>
<keyword evidence="9 12" id="KW-0949">S-adenosyl-L-methionine</keyword>
<evidence type="ECO:0000259" key="13">
    <source>
        <dbReference type="Pfam" id="PF04452"/>
    </source>
</evidence>
<dbReference type="GO" id="GO:0070042">
    <property type="term" value="F:rRNA (uridine-N3-)-methyltransferase activity"/>
    <property type="evidence" value="ECO:0007669"/>
    <property type="project" value="TreeGrafter"/>
</dbReference>
<evidence type="ECO:0000256" key="3">
    <source>
        <dbReference type="ARBA" id="ARBA00012328"/>
    </source>
</evidence>
<gene>
    <name evidence="15" type="ORF">THITH_15970</name>
</gene>
<dbReference type="GO" id="GO:0005737">
    <property type="term" value="C:cytoplasm"/>
    <property type="evidence" value="ECO:0007669"/>
    <property type="project" value="UniProtKB-SubCell"/>
</dbReference>
<accession>W0DRP9</accession>
<dbReference type="RefSeq" id="WP_006746896.1">
    <property type="nucleotide sequence ID" value="NZ_CP007029.1"/>
</dbReference>